<dbReference type="EMBL" id="FMSV02000553">
    <property type="protein sequence ID" value="SEH08606.1"/>
    <property type="molecule type" value="Genomic_DNA"/>
</dbReference>
<keyword evidence="3" id="KW-0378">Hydrolase</keyword>
<keyword evidence="2" id="KW-1133">Transmembrane helix</keyword>
<dbReference type="PANTHER" id="PTHR16222">
    <property type="entry name" value="ADP-RIBOSYLGLYCOHYDROLASE"/>
    <property type="match status" value="1"/>
</dbReference>
<dbReference type="OrthoDB" id="9798107at2"/>
<proteinExistence type="predicted"/>
<feature type="binding site" evidence="1">
    <location>
        <position position="52"/>
    </location>
    <ligand>
        <name>Mg(2+)</name>
        <dbReference type="ChEBI" id="CHEBI:18420"/>
        <label>1</label>
    </ligand>
</feature>
<dbReference type="Proteomes" id="UP000236724">
    <property type="component" value="Unassembled WGS sequence"/>
</dbReference>
<dbReference type="PANTHER" id="PTHR16222:SF12">
    <property type="entry name" value="ADP-RIBOSYLGLYCOHYDROLASE-RELATED"/>
    <property type="match status" value="1"/>
</dbReference>
<dbReference type="RefSeq" id="WP_103922129.1">
    <property type="nucleotide sequence ID" value="NZ_FMSV02000553.1"/>
</dbReference>
<dbReference type="Gene3D" id="1.10.4080.10">
    <property type="entry name" value="ADP-ribosylation/Crystallin J1"/>
    <property type="match status" value="1"/>
</dbReference>
<name>A0A1H6FHI0_9GAMM</name>
<reference evidence="3 4" key="1">
    <citation type="submission" date="2016-10" db="EMBL/GenBank/DDBJ databases">
        <authorList>
            <person name="de Groot N.N."/>
        </authorList>
    </citation>
    <scope>NUCLEOTIDE SEQUENCE [LARGE SCALE GENOMIC DNA]</scope>
    <source>
        <strain evidence="3">MBHS1</strain>
    </source>
</reference>
<evidence type="ECO:0000313" key="4">
    <source>
        <dbReference type="Proteomes" id="UP000236724"/>
    </source>
</evidence>
<comment type="cofactor">
    <cofactor evidence="1">
        <name>Mg(2+)</name>
        <dbReference type="ChEBI" id="CHEBI:18420"/>
    </cofactor>
    <text evidence="1">Binds 2 magnesium ions per subunit.</text>
</comment>
<feature type="binding site" evidence="1">
    <location>
        <position position="53"/>
    </location>
    <ligand>
        <name>Mg(2+)</name>
        <dbReference type="ChEBI" id="CHEBI:18420"/>
        <label>1</label>
    </ligand>
</feature>
<evidence type="ECO:0000256" key="2">
    <source>
        <dbReference type="SAM" id="Phobius"/>
    </source>
</evidence>
<feature type="binding site" evidence="1">
    <location>
        <position position="270"/>
    </location>
    <ligand>
        <name>Mg(2+)</name>
        <dbReference type="ChEBI" id="CHEBI:18420"/>
        <label>1</label>
    </ligand>
</feature>
<dbReference type="GO" id="GO:0047407">
    <property type="term" value="F:ADP-ribosyl-[dinitrogen reductase] hydrolase activity"/>
    <property type="evidence" value="ECO:0007669"/>
    <property type="project" value="UniProtKB-EC"/>
</dbReference>
<dbReference type="GO" id="GO:0046872">
    <property type="term" value="F:metal ion binding"/>
    <property type="evidence" value="ECO:0007669"/>
    <property type="project" value="UniProtKB-KW"/>
</dbReference>
<dbReference type="InterPro" id="IPR005502">
    <property type="entry name" value="Ribosyl_crysJ1"/>
</dbReference>
<dbReference type="AlphaFoldDB" id="A0A1H6FHI0"/>
<dbReference type="InterPro" id="IPR036705">
    <property type="entry name" value="Ribosyl_crysJ1_sf"/>
</dbReference>
<keyword evidence="4" id="KW-1185">Reference proteome</keyword>
<evidence type="ECO:0000256" key="1">
    <source>
        <dbReference type="PIRSR" id="PIRSR605502-1"/>
    </source>
</evidence>
<evidence type="ECO:0000313" key="3">
    <source>
        <dbReference type="EMBL" id="SEH08606.1"/>
    </source>
</evidence>
<protein>
    <submittedName>
        <fullName evidence="3">ADP-ribosyl-[dinitrogen reductase] glycohydrolase</fullName>
        <ecNumber evidence="3">3.2.2.24</ecNumber>
    </submittedName>
</protein>
<dbReference type="Pfam" id="PF03747">
    <property type="entry name" value="ADP_ribosyl_GH"/>
    <property type="match status" value="1"/>
</dbReference>
<keyword evidence="1" id="KW-0460">Magnesium</keyword>
<feature type="transmembrane region" description="Helical" evidence="2">
    <location>
        <begin position="328"/>
        <end position="350"/>
    </location>
</feature>
<dbReference type="InterPro" id="IPR050792">
    <property type="entry name" value="ADP-ribosylglycohydrolase"/>
</dbReference>
<gene>
    <name evidence="3" type="primary">draG</name>
    <name evidence="3" type="ORF">MBHS_04498</name>
</gene>
<accession>A0A1H6FHI0</accession>
<sequence>MNQDKVQGLLLGLALGDALGLPAEGLSRKTLQRRWSGRWRHRLLLSCGWFSDDTEQAFFVTQALLTHPDNVDAFARRLAWSLRGWFLGLPAGIGFATLRAILKLWLGFSPRRSGVFSAGNGAAMRVAPIAAAFARNKKQRQSYVLAASRLTHSDPKAGVAALAIVEICAWMLREAENTPHLQKPEASELLLCLRSLADVDAAWLDCITHMETAIQQQDCVSDFADRLGQHQGVSGYSYHSVPVAIYAWYHHFGDFEQTLSAVFRCGGDTDTVGAMAGAMAGCVCGYSALPDDWLAGLCDWPRSHHLLLKAGANLAQQQPGQRLPALSYAWWFLPLRNFLFLLVVLGHGFLRLWRW</sequence>
<feature type="binding site" evidence="1">
    <location>
        <position position="271"/>
    </location>
    <ligand>
        <name>Mg(2+)</name>
        <dbReference type="ChEBI" id="CHEBI:18420"/>
        <label>1</label>
    </ligand>
</feature>
<keyword evidence="1" id="KW-0479">Metal-binding</keyword>
<organism evidence="3 4">
    <name type="scientific">Candidatus Venteria ishoeyi</name>
    <dbReference type="NCBI Taxonomy" id="1899563"/>
    <lineage>
        <taxon>Bacteria</taxon>
        <taxon>Pseudomonadati</taxon>
        <taxon>Pseudomonadota</taxon>
        <taxon>Gammaproteobacteria</taxon>
        <taxon>Thiotrichales</taxon>
        <taxon>Thiotrichaceae</taxon>
        <taxon>Venteria</taxon>
    </lineage>
</organism>
<feature type="binding site" evidence="1">
    <location>
        <position position="51"/>
    </location>
    <ligand>
        <name>Mg(2+)</name>
        <dbReference type="ChEBI" id="CHEBI:18420"/>
        <label>1</label>
    </ligand>
</feature>
<feature type="binding site" evidence="1">
    <location>
        <position position="268"/>
    </location>
    <ligand>
        <name>Mg(2+)</name>
        <dbReference type="ChEBI" id="CHEBI:18420"/>
        <label>1</label>
    </ligand>
</feature>
<keyword evidence="2" id="KW-0812">Transmembrane</keyword>
<keyword evidence="3" id="KW-0326">Glycosidase</keyword>
<keyword evidence="2" id="KW-0472">Membrane</keyword>
<dbReference type="EC" id="3.2.2.24" evidence="3"/>
<dbReference type="SUPFAM" id="SSF101478">
    <property type="entry name" value="ADP-ribosylglycohydrolase"/>
    <property type="match status" value="1"/>
</dbReference>